<dbReference type="PANTHER" id="PTHR23159:SF60">
    <property type="entry name" value="SPINDLE ASSEMBLY ABNORMAL PROTEIN 4"/>
    <property type="match status" value="1"/>
</dbReference>
<feature type="region of interest" description="Disordered" evidence="2">
    <location>
        <begin position="618"/>
        <end position="643"/>
    </location>
</feature>
<dbReference type="InterPro" id="IPR013496">
    <property type="entry name" value="CHP02680"/>
</dbReference>
<name>A0AA46WZW9_RHORH</name>
<dbReference type="RefSeq" id="WP_229581909.1">
    <property type="nucleotide sequence ID" value="NZ_CP083974.1"/>
</dbReference>
<proteinExistence type="predicted"/>
<dbReference type="PANTHER" id="PTHR23159">
    <property type="entry name" value="CENTROSOMAL PROTEIN 2"/>
    <property type="match status" value="1"/>
</dbReference>
<dbReference type="Proteomes" id="UP001162740">
    <property type="component" value="Chromosome"/>
</dbReference>
<accession>A0AA46WZW9</accession>
<organism evidence="3 4">
    <name type="scientific">Rhodococcus rhodochrous</name>
    <dbReference type="NCBI Taxonomy" id="1829"/>
    <lineage>
        <taxon>Bacteria</taxon>
        <taxon>Bacillati</taxon>
        <taxon>Actinomycetota</taxon>
        <taxon>Actinomycetes</taxon>
        <taxon>Mycobacteriales</taxon>
        <taxon>Nocardiaceae</taxon>
        <taxon>Rhodococcus</taxon>
    </lineage>
</organism>
<evidence type="ECO:0000313" key="4">
    <source>
        <dbReference type="Proteomes" id="UP001162740"/>
    </source>
</evidence>
<keyword evidence="1" id="KW-0175">Coiled coil</keyword>
<reference evidence="3 4" key="1">
    <citation type="journal article" date="2021" name="Front. Microbiol.">
        <title>Bacterial Transformation of Aromatic Monomers in Softwood Black Liquor.</title>
        <authorList>
            <person name="Navas L.E."/>
            <person name="Dexter G."/>
            <person name="Liu J."/>
            <person name="Levy-Booth D."/>
            <person name="Cho M."/>
            <person name="Jang S.K."/>
            <person name="Mansfield S.D."/>
            <person name="Renneckar S."/>
            <person name="Mohn W.W."/>
            <person name="Eltis L.D."/>
        </authorList>
    </citation>
    <scope>NUCLEOTIDE SEQUENCE [LARGE SCALE GENOMIC DNA]</scope>
    <source>
        <strain evidence="3 4">GD02</strain>
    </source>
</reference>
<dbReference type="SUPFAM" id="SSF52540">
    <property type="entry name" value="P-loop containing nucleoside triphosphate hydrolases"/>
    <property type="match status" value="1"/>
</dbReference>
<feature type="region of interest" description="Disordered" evidence="2">
    <location>
        <begin position="575"/>
        <end position="597"/>
    </location>
</feature>
<dbReference type="InterPro" id="IPR027417">
    <property type="entry name" value="P-loop_NTPase"/>
</dbReference>
<feature type="region of interest" description="Disordered" evidence="2">
    <location>
        <begin position="720"/>
        <end position="740"/>
    </location>
</feature>
<evidence type="ECO:0000256" key="2">
    <source>
        <dbReference type="SAM" id="MobiDB-lite"/>
    </source>
</evidence>
<dbReference type="NCBIfam" id="TIGR02680">
    <property type="entry name" value="TIGR02680 family protein"/>
    <property type="match status" value="1"/>
</dbReference>
<dbReference type="Pfam" id="PF13558">
    <property type="entry name" value="SbcC_Walker_B"/>
    <property type="match status" value="1"/>
</dbReference>
<feature type="coiled-coil region" evidence="1">
    <location>
        <begin position="285"/>
        <end position="340"/>
    </location>
</feature>
<gene>
    <name evidence="3" type="ORF">KUM34_008745</name>
</gene>
<feature type="compositionally biased region" description="Basic and acidic residues" evidence="2">
    <location>
        <begin position="627"/>
        <end position="643"/>
    </location>
</feature>
<protein>
    <submittedName>
        <fullName evidence="3">TIGR02680 family protein</fullName>
    </submittedName>
</protein>
<dbReference type="EMBL" id="CP083974">
    <property type="protein sequence ID" value="UZF46739.1"/>
    <property type="molecule type" value="Genomic_DNA"/>
</dbReference>
<evidence type="ECO:0000313" key="3">
    <source>
        <dbReference type="EMBL" id="UZF46739.1"/>
    </source>
</evidence>
<sequence>MTHSSDPSALDENPPPRFPDRWRLHRAGIVNVWHYLDVEFVLSGGRMILRGTNGSGKSRALEMLLPFLLDADRRRMDATGAAKVDLDELMRTGTSDTTDRVGYLWLELARPSGHLTIGAHIRHRADARRSDVHFFTTSLRVGTELHLVDDARIPLSRERLADLVGADNLTRDPERHRETVRRLVFGLHGETGRERYDGLLQLLHTLRSPDVGHRIDEGRLPQILSDALPPLTENMLAEGGGRLDLLGDTRQEQLRLETAHGHVLQFHEVYRQYAADLLRADAATARDLAQRVVETRRALTVAEAEAADLDAQAAAADTRLKERRDQVAELDRAIRGLETHAMFRSADDLAQRQLAVDTLRRAADHAAAAADRSRLRERRDADHAVRVLDDLTCSITRAARRLVTAGRELLSVGLPHDTVPTTLHFSVDRPPAVLEPVRTGIDDTTEQVVRPVVATVSLDAGHVDEVRDAVLRAAEAIRRRQDQAGRRLLEARRLDAAAHAVREAEAAADRAARDAEQRAVDAAETDAGVGAAAAGLQHRWREWITADRTTALLPELDRDRVVLMRRLSTQLDALIDASPTDPAGFSGPAGPADTDSEDIDLDSALAELDSLPAAAARSALSDLDSAPAERERREREARTAREDLVREQAVLEAGGEGPEQAPWHVRTDGVPLWRAVEFVDTLGDDDRAGIEAALLAAGFLTATVDGEGRLRALGGQVLVSPRGEPPSQPLSTVLRPDPEADVPRPAIEAVLSTIGFEDATAVASVSRDGRWHNGVLRGRHTAETPRCIGRPAREAAIAARRVRLDEIRAELARIDLAVDQLRVDYPDAAHRRAEIDAHLSTAPTSHAMRAALERRRYAHARVRSAANTAVELRERATTLRARWTAELDAHRTACEHFGVPGDVPELEALVAGCASADTLCTELARDLGDVLAAHARFTDAAERCAQATAERVDAEEIAESCRYEWHAKAAVVAAQTAAVDVDAADLAQELRDSEAERARADEQYRRTVAHRDHLGRAVAEVLQRCAAARERLDRDRHELAAAAELLAAHLQLPELRAALEEDPGPDSAASAPALLPPVHLEDPDHVLSVARTLLAALPPRTGVDENAMLVALQQFDRDITARFDIEHTVTHGAHRVRIAGAGDDTTPAGVAVALTRQVEDGRRALSQREHDVFTGFVLGGVADELRRRIERARQVIAAMNDSLADSRTTHGIGVRIEWRPGGEDADAARLTQLLTASERSPGDASDLVGMLRRRVESAHAADPSAGYAQHLSQALDYRRWHEVEVTILGPEPGRERRISARAKISQGETRFVSYVALFAAADGYLSGLPDTGTALRLVLLDDAFAKIDDPTIGELMGLLVRQDIDFVMTGHALWGCVPEVPELDVYEVRRLADGAAVTTRVHWDGRVRQLRPLTELQT</sequence>
<evidence type="ECO:0000256" key="1">
    <source>
        <dbReference type="SAM" id="Coils"/>
    </source>
</evidence>